<evidence type="ECO:0000313" key="1">
    <source>
        <dbReference type="EMBL" id="GAN09328.1"/>
    </source>
</evidence>
<evidence type="ECO:0000313" key="2">
    <source>
        <dbReference type="Proteomes" id="UP000053815"/>
    </source>
</evidence>
<dbReference type="Proteomes" id="UP000053815">
    <property type="component" value="Unassembled WGS sequence"/>
</dbReference>
<dbReference type="STRING" id="91626.A0A0C9N429"/>
<evidence type="ECO:0008006" key="3">
    <source>
        <dbReference type="Google" id="ProtNLM"/>
    </source>
</evidence>
<keyword evidence="2" id="KW-1185">Reference proteome</keyword>
<proteinExistence type="predicted"/>
<dbReference type="EMBL" id="DF836548">
    <property type="protein sequence ID" value="GAN09328.1"/>
    <property type="molecule type" value="Genomic_DNA"/>
</dbReference>
<sequence length="108" mass="12681">MDSARQINTLQWRWLHLLLHPSDLAPPTNQGYKSLPLLANPSFYSSPLGAVKWKQFWTLQVPLNARNTWFWILHSKVTTHLCIRDRFPPYCPQCQSLVPQPTNLHLRH</sequence>
<gene>
    <name evidence="1" type="ORF">MAM1_0259d08853</name>
</gene>
<protein>
    <recommendedName>
        <fullName evidence="3">Reverse transcriptase zinc-binding domain-containing protein</fullName>
    </recommendedName>
</protein>
<dbReference type="AlphaFoldDB" id="A0A0C9N429"/>
<accession>A0A0C9N429</accession>
<organism evidence="1">
    <name type="scientific">Mucor ambiguus</name>
    <dbReference type="NCBI Taxonomy" id="91626"/>
    <lineage>
        <taxon>Eukaryota</taxon>
        <taxon>Fungi</taxon>
        <taxon>Fungi incertae sedis</taxon>
        <taxon>Mucoromycota</taxon>
        <taxon>Mucoromycotina</taxon>
        <taxon>Mucoromycetes</taxon>
        <taxon>Mucorales</taxon>
        <taxon>Mucorineae</taxon>
        <taxon>Mucoraceae</taxon>
        <taxon>Mucor</taxon>
    </lineage>
</organism>
<reference evidence="1" key="1">
    <citation type="submission" date="2014-09" db="EMBL/GenBank/DDBJ databases">
        <title>Draft genome sequence of an oleaginous Mucoromycotina fungus Mucor ambiguus NBRC6742.</title>
        <authorList>
            <person name="Takeda I."/>
            <person name="Yamane N."/>
            <person name="Morita T."/>
            <person name="Tamano K."/>
            <person name="Machida M."/>
            <person name="Baker S."/>
            <person name="Koike H."/>
        </authorList>
    </citation>
    <scope>NUCLEOTIDE SEQUENCE</scope>
    <source>
        <strain evidence="1">NBRC 6742</strain>
    </source>
</reference>
<name>A0A0C9N429_9FUNG</name>